<keyword evidence="1" id="KW-1277">Toxin-antitoxin system</keyword>
<organism evidence="3 4">
    <name type="scientific">Anatilimnocola aggregata</name>
    <dbReference type="NCBI Taxonomy" id="2528021"/>
    <lineage>
        <taxon>Bacteria</taxon>
        <taxon>Pseudomonadati</taxon>
        <taxon>Planctomycetota</taxon>
        <taxon>Planctomycetia</taxon>
        <taxon>Pirellulales</taxon>
        <taxon>Pirellulaceae</taxon>
        <taxon>Anatilimnocola</taxon>
    </lineage>
</organism>
<feature type="transmembrane region" description="Helical" evidence="2">
    <location>
        <begin position="64"/>
        <end position="85"/>
    </location>
</feature>
<reference evidence="3 4" key="1">
    <citation type="submission" date="2019-02" db="EMBL/GenBank/DDBJ databases">
        <title>Deep-cultivation of Planctomycetes and their phenomic and genomic characterization uncovers novel biology.</title>
        <authorList>
            <person name="Wiegand S."/>
            <person name="Jogler M."/>
            <person name="Boedeker C."/>
            <person name="Pinto D."/>
            <person name="Vollmers J."/>
            <person name="Rivas-Marin E."/>
            <person name="Kohn T."/>
            <person name="Peeters S.H."/>
            <person name="Heuer A."/>
            <person name="Rast P."/>
            <person name="Oberbeckmann S."/>
            <person name="Bunk B."/>
            <person name="Jeske O."/>
            <person name="Meyerdierks A."/>
            <person name="Storesund J.E."/>
            <person name="Kallscheuer N."/>
            <person name="Luecker S."/>
            <person name="Lage O.M."/>
            <person name="Pohl T."/>
            <person name="Merkel B.J."/>
            <person name="Hornburger P."/>
            <person name="Mueller R.-W."/>
            <person name="Bruemmer F."/>
            <person name="Labrenz M."/>
            <person name="Spormann A.M."/>
            <person name="Op den Camp H."/>
            <person name="Overmann J."/>
            <person name="Amann R."/>
            <person name="Jetten M.S.M."/>
            <person name="Mascher T."/>
            <person name="Medema M.H."/>
            <person name="Devos D.P."/>
            <person name="Kaster A.-K."/>
            <person name="Ovreas L."/>
            <person name="Rohde M."/>
            <person name="Galperin M.Y."/>
            <person name="Jogler C."/>
        </authorList>
    </citation>
    <scope>NUCLEOTIDE SEQUENCE [LARGE SCALE GENOMIC DNA]</scope>
    <source>
        <strain evidence="3 4">ETA_A8</strain>
    </source>
</reference>
<dbReference type="Pfam" id="PF05016">
    <property type="entry name" value="ParE_toxin"/>
    <property type="match status" value="1"/>
</dbReference>
<dbReference type="KEGG" id="aagg:ETAA8_19250"/>
<proteinExistence type="predicted"/>
<dbReference type="RefSeq" id="WP_145087696.1">
    <property type="nucleotide sequence ID" value="NZ_CP036274.1"/>
</dbReference>
<dbReference type="Gene3D" id="3.30.2310.20">
    <property type="entry name" value="RelE-like"/>
    <property type="match status" value="1"/>
</dbReference>
<evidence type="ECO:0000313" key="4">
    <source>
        <dbReference type="Proteomes" id="UP000315017"/>
    </source>
</evidence>
<dbReference type="OrthoDB" id="278204at2"/>
<dbReference type="InterPro" id="IPR007712">
    <property type="entry name" value="RelE/ParE_toxin"/>
</dbReference>
<keyword evidence="2" id="KW-0472">Membrane</keyword>
<dbReference type="AlphaFoldDB" id="A0A517Y9K2"/>
<evidence type="ECO:0000256" key="1">
    <source>
        <dbReference type="ARBA" id="ARBA00022649"/>
    </source>
</evidence>
<dbReference type="EMBL" id="CP036274">
    <property type="protein sequence ID" value="QDU26842.1"/>
    <property type="molecule type" value="Genomic_DNA"/>
</dbReference>
<keyword evidence="2" id="KW-1133">Transmembrane helix</keyword>
<accession>A0A517Y9K2</accession>
<dbReference type="InterPro" id="IPR035093">
    <property type="entry name" value="RelE/ParE_toxin_dom_sf"/>
</dbReference>
<evidence type="ECO:0000313" key="3">
    <source>
        <dbReference type="EMBL" id="QDU26842.1"/>
    </source>
</evidence>
<gene>
    <name evidence="3" type="ORF">ETAA8_19250</name>
</gene>
<protein>
    <submittedName>
        <fullName evidence="3">Plasmid stabilization system protein</fullName>
    </submittedName>
</protein>
<keyword evidence="2" id="KW-0812">Transmembrane</keyword>
<evidence type="ECO:0000256" key="2">
    <source>
        <dbReference type="SAM" id="Phobius"/>
    </source>
</evidence>
<sequence>MIVKFDSAAKAEFDETLLWYGQQSFEAALRFSAEIDAAIRKIADEPKRFSRTLAKCQRCELIRFPYSVIFFAIAGKIRIVAIAHHKRRPGYWRRRV</sequence>
<dbReference type="Proteomes" id="UP000315017">
    <property type="component" value="Chromosome"/>
</dbReference>
<keyword evidence="4" id="KW-1185">Reference proteome</keyword>
<name>A0A517Y9K2_9BACT</name>